<dbReference type="PROSITE" id="PS50294">
    <property type="entry name" value="WD_REPEATS_REGION"/>
    <property type="match status" value="3"/>
</dbReference>
<feature type="region of interest" description="Disordered" evidence="7">
    <location>
        <begin position="112"/>
        <end position="135"/>
    </location>
</feature>
<dbReference type="Proteomes" id="UP001652628">
    <property type="component" value="Chromosome 3"/>
</dbReference>
<evidence type="ECO:0000256" key="5">
    <source>
        <dbReference type="ARBA" id="ARBA00040876"/>
    </source>
</evidence>
<dbReference type="Pfam" id="PF12265">
    <property type="entry name" value="CAF1C_H4-bd"/>
    <property type="match status" value="1"/>
</dbReference>
<dbReference type="PANTHER" id="PTHR45903">
    <property type="entry name" value="GLUTAMATE-RICH WD REPEAT-CONTAINING PROTEIN 1"/>
    <property type="match status" value="1"/>
</dbReference>
<feature type="repeat" description="WD" evidence="6">
    <location>
        <begin position="346"/>
        <end position="388"/>
    </location>
</feature>
<dbReference type="InterPro" id="IPR001680">
    <property type="entry name" value="WD40_rpt"/>
</dbReference>
<keyword evidence="4" id="KW-0539">Nucleus</keyword>
<reference evidence="10" key="1">
    <citation type="submission" date="2025-08" db="UniProtKB">
        <authorList>
            <consortium name="RefSeq"/>
        </authorList>
    </citation>
    <scope>IDENTIFICATION</scope>
</reference>
<feature type="repeat" description="WD" evidence="6">
    <location>
        <begin position="301"/>
        <end position="342"/>
    </location>
</feature>
<protein>
    <recommendedName>
        <fullName evidence="5">Glutamate-rich WD repeat-containing protein 1</fullName>
    </recommendedName>
</protein>
<dbReference type="GO" id="GO:0005730">
    <property type="term" value="C:nucleolus"/>
    <property type="evidence" value="ECO:0007669"/>
    <property type="project" value="TreeGrafter"/>
</dbReference>
<dbReference type="Gene3D" id="2.130.10.10">
    <property type="entry name" value="YVTN repeat-like/Quinoprotein amine dehydrogenase"/>
    <property type="match status" value="1"/>
</dbReference>
<dbReference type="InterPro" id="IPR022052">
    <property type="entry name" value="Histone-bd_RBBP4-like_N"/>
</dbReference>
<keyword evidence="3" id="KW-0677">Repeat</keyword>
<organism evidence="9 10">
    <name type="scientific">Drosophila suzukii</name>
    <name type="common">Spotted-wing drosophila fruit fly</name>
    <dbReference type="NCBI Taxonomy" id="28584"/>
    <lineage>
        <taxon>Eukaryota</taxon>
        <taxon>Metazoa</taxon>
        <taxon>Ecdysozoa</taxon>
        <taxon>Arthropoda</taxon>
        <taxon>Hexapoda</taxon>
        <taxon>Insecta</taxon>
        <taxon>Pterygota</taxon>
        <taxon>Neoptera</taxon>
        <taxon>Endopterygota</taxon>
        <taxon>Diptera</taxon>
        <taxon>Brachycera</taxon>
        <taxon>Muscomorpha</taxon>
        <taxon>Ephydroidea</taxon>
        <taxon>Drosophilidae</taxon>
        <taxon>Drosophila</taxon>
        <taxon>Sophophora</taxon>
    </lineage>
</organism>
<gene>
    <name evidence="10" type="primary">l(2)09851</name>
</gene>
<evidence type="ECO:0000256" key="2">
    <source>
        <dbReference type="ARBA" id="ARBA00022574"/>
    </source>
</evidence>
<feature type="domain" description="Histone-binding protein RBBP4-like N-terminal" evidence="8">
    <location>
        <begin position="43"/>
        <end position="111"/>
    </location>
</feature>
<name>A0AB39ZA33_DROSZ</name>
<keyword evidence="9" id="KW-1185">Reference proteome</keyword>
<dbReference type="InterPro" id="IPR036322">
    <property type="entry name" value="WD40_repeat_dom_sf"/>
</dbReference>
<dbReference type="InterPro" id="IPR015943">
    <property type="entry name" value="WD40/YVTN_repeat-like_dom_sf"/>
</dbReference>
<dbReference type="PROSITE" id="PS50082">
    <property type="entry name" value="WD_REPEATS_2"/>
    <property type="match status" value="3"/>
</dbReference>
<evidence type="ECO:0000259" key="8">
    <source>
        <dbReference type="Pfam" id="PF12265"/>
    </source>
</evidence>
<dbReference type="PROSITE" id="PS00678">
    <property type="entry name" value="WD_REPEATS_1"/>
    <property type="match status" value="2"/>
</dbReference>
<dbReference type="Pfam" id="PF00400">
    <property type="entry name" value="WD40"/>
    <property type="match status" value="3"/>
</dbReference>
<dbReference type="InterPro" id="IPR020472">
    <property type="entry name" value="WD40_PAC1"/>
</dbReference>
<feature type="compositionally biased region" description="Acidic residues" evidence="7">
    <location>
        <begin position="1"/>
        <end position="25"/>
    </location>
</feature>
<dbReference type="InterPro" id="IPR051972">
    <property type="entry name" value="Glutamate-rich_WD_repeat"/>
</dbReference>
<keyword evidence="2 6" id="KW-0853">WD repeat</keyword>
<accession>A0AB39ZA33</accession>
<evidence type="ECO:0000256" key="3">
    <source>
        <dbReference type="ARBA" id="ARBA00022737"/>
    </source>
</evidence>
<evidence type="ECO:0000256" key="4">
    <source>
        <dbReference type="ARBA" id="ARBA00023242"/>
    </source>
</evidence>
<evidence type="ECO:0000313" key="10">
    <source>
        <dbReference type="RefSeq" id="XP_016931008.4"/>
    </source>
</evidence>
<dbReference type="InterPro" id="IPR019775">
    <property type="entry name" value="WD40_repeat_CS"/>
</dbReference>
<evidence type="ECO:0000256" key="7">
    <source>
        <dbReference type="SAM" id="MobiDB-lite"/>
    </source>
</evidence>
<dbReference type="GO" id="GO:0042254">
    <property type="term" value="P:ribosome biogenesis"/>
    <property type="evidence" value="ECO:0007669"/>
    <property type="project" value="TreeGrafter"/>
</dbReference>
<dbReference type="GeneID" id="108010627"/>
<feature type="region of interest" description="Disordered" evidence="7">
    <location>
        <begin position="1"/>
        <end position="31"/>
    </location>
</feature>
<dbReference type="SMART" id="SM00320">
    <property type="entry name" value="WD40"/>
    <property type="match status" value="5"/>
</dbReference>
<dbReference type="RefSeq" id="XP_016931008.4">
    <property type="nucleotide sequence ID" value="XM_017075519.4"/>
</dbReference>
<feature type="repeat" description="WD" evidence="6">
    <location>
        <begin position="254"/>
        <end position="287"/>
    </location>
</feature>
<proteinExistence type="predicted"/>
<evidence type="ECO:0000256" key="1">
    <source>
        <dbReference type="ARBA" id="ARBA00004123"/>
    </source>
</evidence>
<dbReference type="AlphaFoldDB" id="A0AB39ZA33"/>
<dbReference type="PANTHER" id="PTHR45903:SF1">
    <property type="entry name" value="GLUTAMATE-RICH WD REPEAT-CONTAINING PROTEIN 1"/>
    <property type="match status" value="1"/>
</dbReference>
<evidence type="ECO:0000313" key="9">
    <source>
        <dbReference type="Proteomes" id="UP001652628"/>
    </source>
</evidence>
<evidence type="ECO:0000256" key="6">
    <source>
        <dbReference type="PROSITE-ProRule" id="PRU00221"/>
    </source>
</evidence>
<sequence>MDDMEMELVEPVDGESESDSDDDTAEPTMSKEVYLPGNKLAADEELVCDESAYLMLHQASTGAPCLSFDVIPDELGTGRQSFPMTAYIVAGTQASRTHVNNIIVMKMSNMHKTQEDDDDDEELEDDQDDVSGREDLKKPQMTCALIKHQGCVNRVRARRLGNTVYAASWSELGRVNIWNLTQPLQAVEDGQLLKQYEQNEARPVFTFGGHQQEGFAVDWSPSADGVLATGDCRRDIHVWSPLEDGTWKVDQRPLAGHSQSVEDLQWSPNERSVLASCSVDRTIRIWDCRAAPQKACMLTCRDAHESDVNVISWNRTEPFIASGGDDGCLHIWDLRQFQTEKPIATFKHHTDHITTVEWSPSEATVLASGGDDDQIALWDLSVEKDTDQVQDPAQNENELSKLPPQLLFIHQGQKEIKELHWHAQLPGVLLSTAHSGLNIFRTISV</sequence>
<comment type="subcellular location">
    <subcellularLocation>
        <location evidence="1">Nucleus</location>
    </subcellularLocation>
</comment>
<dbReference type="PRINTS" id="PR00320">
    <property type="entry name" value="GPROTEINBRPT"/>
</dbReference>
<dbReference type="SUPFAM" id="SSF50978">
    <property type="entry name" value="WD40 repeat-like"/>
    <property type="match status" value="1"/>
</dbReference>
<feature type="compositionally biased region" description="Acidic residues" evidence="7">
    <location>
        <begin position="115"/>
        <end position="129"/>
    </location>
</feature>